<evidence type="ECO:0000256" key="1">
    <source>
        <dbReference type="ARBA" id="ARBA00004651"/>
    </source>
</evidence>
<dbReference type="GO" id="GO:0005886">
    <property type="term" value="C:plasma membrane"/>
    <property type="evidence" value="ECO:0007669"/>
    <property type="project" value="UniProtKB-SubCell"/>
</dbReference>
<dbReference type="PROSITE" id="PS51371">
    <property type="entry name" value="CBS"/>
    <property type="match status" value="1"/>
</dbReference>
<dbReference type="CDD" id="cd06164">
    <property type="entry name" value="S2P-M50_SpoIVFB_CBS"/>
    <property type="match status" value="1"/>
</dbReference>
<evidence type="ECO:0000256" key="5">
    <source>
        <dbReference type="ARBA" id="ARBA00022692"/>
    </source>
</evidence>
<dbReference type="InterPro" id="IPR046342">
    <property type="entry name" value="CBS_dom_sf"/>
</dbReference>
<evidence type="ECO:0000256" key="6">
    <source>
        <dbReference type="ARBA" id="ARBA00022723"/>
    </source>
</evidence>
<keyword evidence="20" id="KW-1185">Reference proteome</keyword>
<dbReference type="PANTHER" id="PTHR39188">
    <property type="entry name" value="MEMBRANE-ASSOCIATED ZINC METALLOPROTEASE M50B"/>
    <property type="match status" value="1"/>
</dbReference>
<evidence type="ECO:0000256" key="13">
    <source>
        <dbReference type="ARBA" id="ARBA00023136"/>
    </source>
</evidence>
<gene>
    <name evidence="19" type="ORF">SAMN02746064_01785</name>
</gene>
<feature type="transmembrane region" description="Helical" evidence="14">
    <location>
        <begin position="108"/>
        <end position="127"/>
    </location>
</feature>
<feature type="transmembrane region" description="Helical" evidence="14">
    <location>
        <begin position="47"/>
        <end position="66"/>
    </location>
</feature>
<evidence type="ECO:0000256" key="7">
    <source>
        <dbReference type="ARBA" id="ARBA00022737"/>
    </source>
</evidence>
<dbReference type="PANTHER" id="PTHR39188:SF3">
    <property type="entry name" value="STAGE IV SPORULATION PROTEIN FB"/>
    <property type="match status" value="1"/>
</dbReference>
<dbReference type="Gene3D" id="3.10.580.10">
    <property type="entry name" value="CBS-domain"/>
    <property type="match status" value="1"/>
</dbReference>
<evidence type="ECO:0000256" key="3">
    <source>
        <dbReference type="ARBA" id="ARBA00022475"/>
    </source>
</evidence>
<keyword evidence="6 14" id="KW-0479">Metal-binding</keyword>
<comment type="similarity">
    <text evidence="2 14">Belongs to the peptidase M50B family.</text>
</comment>
<accession>A0A1M4YJV8</accession>
<comment type="cofactor">
    <cofactor evidence="14 16">
        <name>Zn(2+)</name>
        <dbReference type="ChEBI" id="CHEBI:29105"/>
    </cofactor>
    <text evidence="14 16">Binds 1 zinc ion per subunit.</text>
</comment>
<dbReference type="InterPro" id="IPR000644">
    <property type="entry name" value="CBS_dom"/>
</dbReference>
<sequence>MKGSIVIGKIKGISIEINISWLVIFALLTFMLATSYFPVNFPEWDAALNWMLAAIMTVMFFASVLLHELSHSLVSIKLGLEVKRITLFIFGGMAQIEKEVDDPVQELKIAIAGPAMSVALSALFFLTANVLTAAGAQEYFVVPFTYLATVNIILAIFNMVPAFPLDGGRVLRAIIWKVKGDMQKATKIASSLGSFFGYFLIFNGVFLALAGNLFNGVWFLFIGWFITQASQSSYQHVLMNDMFNKICVNKFMTENIVAVEYYVNLQQLVEEYYYKYKFSMFPVMRLDEVMGIVTIDEIKKVDRAIWDETTVGSISRKLTEDFVVSPRDTVSTAMEKVFKNGVGRVLVMEDGNMLGIVSRTDILNYIRINAQLDGKER</sequence>
<dbReference type="PIRSF" id="PIRSF006404">
    <property type="entry name" value="UCP006404_Pept_M50_CBS"/>
    <property type="match status" value="1"/>
</dbReference>
<keyword evidence="12 17" id="KW-0129">CBS domain</keyword>
<keyword evidence="5 14" id="KW-0812">Transmembrane</keyword>
<evidence type="ECO:0000256" key="12">
    <source>
        <dbReference type="ARBA" id="ARBA00023122"/>
    </source>
</evidence>
<dbReference type="GO" id="GO:0006508">
    <property type="term" value="P:proteolysis"/>
    <property type="evidence" value="ECO:0007669"/>
    <property type="project" value="UniProtKB-KW"/>
</dbReference>
<feature type="domain" description="CBS" evidence="18">
    <location>
        <begin position="314"/>
        <end position="372"/>
    </location>
</feature>
<evidence type="ECO:0000256" key="16">
    <source>
        <dbReference type="PIRSR" id="PIRSR006404-2"/>
    </source>
</evidence>
<evidence type="ECO:0000256" key="10">
    <source>
        <dbReference type="ARBA" id="ARBA00022989"/>
    </source>
</evidence>
<dbReference type="GO" id="GO:0008237">
    <property type="term" value="F:metallopeptidase activity"/>
    <property type="evidence" value="ECO:0007669"/>
    <property type="project" value="UniProtKB-UniRule"/>
</dbReference>
<dbReference type="AlphaFoldDB" id="A0A1M4YJV8"/>
<dbReference type="Proteomes" id="UP000184251">
    <property type="component" value="Unassembled WGS sequence"/>
</dbReference>
<evidence type="ECO:0000256" key="14">
    <source>
        <dbReference type="PIRNR" id="PIRNR006404"/>
    </source>
</evidence>
<evidence type="ECO:0000256" key="4">
    <source>
        <dbReference type="ARBA" id="ARBA00022670"/>
    </source>
</evidence>
<comment type="subcellular location">
    <subcellularLocation>
        <location evidence="1 14">Cell membrane</location>
        <topology evidence="1 14">Multi-pass membrane protein</topology>
    </subcellularLocation>
</comment>
<keyword evidence="9 14" id="KW-0862">Zinc</keyword>
<feature type="transmembrane region" description="Helical" evidence="14">
    <location>
        <begin position="139"/>
        <end position="160"/>
    </location>
</feature>
<evidence type="ECO:0000259" key="18">
    <source>
        <dbReference type="PROSITE" id="PS51371"/>
    </source>
</evidence>
<keyword evidence="7" id="KW-0677">Repeat</keyword>
<evidence type="ECO:0000313" key="20">
    <source>
        <dbReference type="Proteomes" id="UP000184251"/>
    </source>
</evidence>
<feature type="binding site" evidence="16">
    <location>
        <position position="67"/>
    </location>
    <ligand>
        <name>Zn(2+)</name>
        <dbReference type="ChEBI" id="CHEBI:29105"/>
        <note>catalytic</note>
    </ligand>
</feature>
<evidence type="ECO:0000256" key="2">
    <source>
        <dbReference type="ARBA" id="ARBA00007931"/>
    </source>
</evidence>
<keyword evidence="11 14" id="KW-0482">Metalloprotease</keyword>
<evidence type="ECO:0000256" key="11">
    <source>
        <dbReference type="ARBA" id="ARBA00023049"/>
    </source>
</evidence>
<dbReference type="SUPFAM" id="SSF54631">
    <property type="entry name" value="CBS-domain pair"/>
    <property type="match status" value="1"/>
</dbReference>
<feature type="binding site" evidence="16">
    <location>
        <position position="166"/>
    </location>
    <ligand>
        <name>Zn(2+)</name>
        <dbReference type="ChEBI" id="CHEBI:29105"/>
        <note>catalytic</note>
    </ligand>
</feature>
<evidence type="ECO:0000256" key="8">
    <source>
        <dbReference type="ARBA" id="ARBA00022801"/>
    </source>
</evidence>
<feature type="transmembrane region" description="Helical" evidence="14">
    <location>
        <begin position="195"/>
        <end position="226"/>
    </location>
</feature>
<dbReference type="OrthoDB" id="9800627at2"/>
<proteinExistence type="inferred from homology"/>
<evidence type="ECO:0000256" key="9">
    <source>
        <dbReference type="ARBA" id="ARBA00022833"/>
    </source>
</evidence>
<dbReference type="STRING" id="1120975.SAMN02746064_01785"/>
<dbReference type="InterPro" id="IPR016483">
    <property type="entry name" value="UCP006404_Pept_M50_CBS"/>
</dbReference>
<reference evidence="19 20" key="1">
    <citation type="submission" date="2016-11" db="EMBL/GenBank/DDBJ databases">
        <authorList>
            <person name="Jaros S."/>
            <person name="Januszkiewicz K."/>
            <person name="Wedrychowicz H."/>
        </authorList>
    </citation>
    <scope>NUCLEOTIDE SEQUENCE [LARGE SCALE GENOMIC DNA]</scope>
    <source>
        <strain evidence="19 20">DSM 14828</strain>
    </source>
</reference>
<keyword evidence="10 14" id="KW-1133">Transmembrane helix</keyword>
<feature type="active site" evidence="15">
    <location>
        <position position="68"/>
    </location>
</feature>
<dbReference type="SMART" id="SM00116">
    <property type="entry name" value="CBS"/>
    <property type="match status" value="1"/>
</dbReference>
<keyword evidence="13 14" id="KW-0472">Membrane</keyword>
<protein>
    <recommendedName>
        <fullName evidence="14">Zinc metalloprotease</fullName>
    </recommendedName>
</protein>
<keyword evidence="4 14" id="KW-0645">Protease</keyword>
<name>A0A1M4YJV8_9FIRM</name>
<evidence type="ECO:0000313" key="19">
    <source>
        <dbReference type="EMBL" id="SHF06039.1"/>
    </source>
</evidence>
<dbReference type="InterPro" id="IPR008915">
    <property type="entry name" value="Peptidase_M50"/>
</dbReference>
<dbReference type="EMBL" id="FQTU01000013">
    <property type="protein sequence ID" value="SHF06039.1"/>
    <property type="molecule type" value="Genomic_DNA"/>
</dbReference>
<evidence type="ECO:0000256" key="15">
    <source>
        <dbReference type="PIRSR" id="PIRSR006404-1"/>
    </source>
</evidence>
<keyword evidence="3 14" id="KW-1003">Cell membrane</keyword>
<feature type="transmembrane region" description="Helical" evidence="14">
    <location>
        <begin position="21"/>
        <end position="41"/>
    </location>
</feature>
<feature type="transmembrane region" description="Helical" evidence="14">
    <location>
        <begin position="78"/>
        <end position="96"/>
    </location>
</feature>
<evidence type="ECO:0000256" key="17">
    <source>
        <dbReference type="PROSITE-ProRule" id="PRU00703"/>
    </source>
</evidence>
<dbReference type="GO" id="GO:0046872">
    <property type="term" value="F:metal ion binding"/>
    <property type="evidence" value="ECO:0007669"/>
    <property type="project" value="UniProtKB-UniRule"/>
</dbReference>
<organism evidence="19 20">
    <name type="scientific">Alkalibacter saccharofermentans DSM 14828</name>
    <dbReference type="NCBI Taxonomy" id="1120975"/>
    <lineage>
        <taxon>Bacteria</taxon>
        <taxon>Bacillati</taxon>
        <taxon>Bacillota</taxon>
        <taxon>Clostridia</taxon>
        <taxon>Eubacteriales</taxon>
        <taxon>Eubacteriaceae</taxon>
        <taxon>Alkalibacter</taxon>
    </lineage>
</organism>
<dbReference type="Pfam" id="PF02163">
    <property type="entry name" value="Peptidase_M50"/>
    <property type="match status" value="2"/>
</dbReference>
<keyword evidence="8 14" id="KW-0378">Hydrolase</keyword>
<dbReference type="RefSeq" id="WP_073271187.1">
    <property type="nucleotide sequence ID" value="NZ_FQTU01000013.1"/>
</dbReference>
<dbReference type="Pfam" id="PF00571">
    <property type="entry name" value="CBS"/>
    <property type="match status" value="2"/>
</dbReference>
<feature type="binding site" evidence="16">
    <location>
        <position position="71"/>
    </location>
    <ligand>
        <name>Zn(2+)</name>
        <dbReference type="ChEBI" id="CHEBI:29105"/>
        <note>catalytic</note>
    </ligand>
</feature>